<evidence type="ECO:0000256" key="5">
    <source>
        <dbReference type="ARBA" id="ARBA00022692"/>
    </source>
</evidence>
<dbReference type="GO" id="GO:0005524">
    <property type="term" value="F:ATP binding"/>
    <property type="evidence" value="ECO:0007669"/>
    <property type="project" value="UniProtKB-KW"/>
</dbReference>
<dbReference type="Pfam" id="PF00005">
    <property type="entry name" value="ABC_tran"/>
    <property type="match status" value="1"/>
</dbReference>
<feature type="domain" description="ABC transporter" evidence="12">
    <location>
        <begin position="13"/>
        <end position="255"/>
    </location>
</feature>
<evidence type="ECO:0000313" key="14">
    <source>
        <dbReference type="Proteomes" id="UP000309673"/>
    </source>
</evidence>
<evidence type="ECO:0000256" key="11">
    <source>
        <dbReference type="SAM" id="Phobius"/>
    </source>
</evidence>
<dbReference type="InterPro" id="IPR003439">
    <property type="entry name" value="ABC_transporter-like_ATP-bd"/>
</dbReference>
<comment type="subcellular location">
    <subcellularLocation>
        <location evidence="1">Membrane</location>
        <topology evidence="1">Multi-pass membrane protein</topology>
    </subcellularLocation>
</comment>
<dbReference type="PROSITE" id="PS50893">
    <property type="entry name" value="ABC_TRANSPORTER_2"/>
    <property type="match status" value="1"/>
</dbReference>
<keyword evidence="9 11" id="KW-1133">Transmembrane helix</keyword>
<dbReference type="InterPro" id="IPR003339">
    <property type="entry name" value="ABC/ECF_trnsptr_transmembrane"/>
</dbReference>
<feature type="transmembrane region" description="Helical" evidence="11">
    <location>
        <begin position="415"/>
        <end position="437"/>
    </location>
</feature>
<comment type="similarity">
    <text evidence="2">Belongs to the ABC transporter superfamily.</text>
</comment>
<keyword evidence="10 11" id="KW-0472">Membrane</keyword>
<proteinExistence type="inferred from homology"/>
<sequence length="564" mass="63120">MRSEAMSDRRLVLHISGMRLRRGSGEDVEQLGEVELLPGTLTLVMGPNGAGKTTLLEKLAGLRDPEDLSVCYGREPLWLRRKLWRGSRLNRAALLSYGYAPQNPEHALFARKVQEELAYSLRPYADQAADQGKAMERALAAVGFDGSWLARDPARMSGGERRRTALASLFVTPAPWLLLDEPTAGLDREGHERVGAHLVDLKKEGRGIVLISHDSEWALPLANQVLLVYMNGEIRSCKPEELVAHPEWLEEAGMQVPGWLWPVREAYCAGVSLHKLWNPAEAAEVMAGIPSVYFPGNRELADREERLSVNPSFSERARRHSAHRLTRFDPRAVWLGYALVSAGLFSLSNWISLAVGAVIVLSLLWAGHVSLARWRGVIGSFVYFMLFMSGFAAVAKTGDGRWWDTEAFVGTLFPLTRTLLVMLIGLGLPLVMTPLSLRRSLEQLVSWRGRTSSFWQRFLLTVTLLIRFVPELLVEWERFKRIFLARGKETAKTPLVLFRRLRGVSLPLLLALFRLGDDVAIALESRGVRKDVHPTRGTRLMWKWADTCLVAGAAFIAGVFLLYG</sequence>
<evidence type="ECO:0000256" key="8">
    <source>
        <dbReference type="ARBA" id="ARBA00022967"/>
    </source>
</evidence>
<dbReference type="PANTHER" id="PTHR43553">
    <property type="entry name" value="HEAVY METAL TRANSPORTER"/>
    <property type="match status" value="1"/>
</dbReference>
<evidence type="ECO:0000256" key="10">
    <source>
        <dbReference type="ARBA" id="ARBA00023136"/>
    </source>
</evidence>
<evidence type="ECO:0000256" key="9">
    <source>
        <dbReference type="ARBA" id="ARBA00022989"/>
    </source>
</evidence>
<keyword evidence="6" id="KW-0547">Nucleotide-binding</keyword>
<feature type="transmembrane region" description="Helical" evidence="11">
    <location>
        <begin position="334"/>
        <end position="365"/>
    </location>
</feature>
<comment type="caution">
    <text evidence="13">The sequence shown here is derived from an EMBL/GenBank/DDBJ whole genome shotgun (WGS) entry which is preliminary data.</text>
</comment>
<accession>A0A4V5LSH1</accession>
<name>A0A4V5LSH1_9BACL</name>
<dbReference type="InterPro" id="IPR050095">
    <property type="entry name" value="ECF_ABC_transporter_ATP-bd"/>
</dbReference>
<keyword evidence="5 11" id="KW-0812">Transmembrane</keyword>
<dbReference type="EMBL" id="SUPK01000002">
    <property type="protein sequence ID" value="TJY43079.1"/>
    <property type="molecule type" value="Genomic_DNA"/>
</dbReference>
<dbReference type="CDD" id="cd16914">
    <property type="entry name" value="EcfT"/>
    <property type="match status" value="1"/>
</dbReference>
<keyword evidence="14" id="KW-1185">Reference proteome</keyword>
<dbReference type="OrthoDB" id="2035889at2"/>
<keyword evidence="3" id="KW-0813">Transport</keyword>
<evidence type="ECO:0000256" key="6">
    <source>
        <dbReference type="ARBA" id="ARBA00022741"/>
    </source>
</evidence>
<dbReference type="InterPro" id="IPR003593">
    <property type="entry name" value="AAA+_ATPase"/>
</dbReference>
<dbReference type="Gene3D" id="3.40.50.300">
    <property type="entry name" value="P-loop containing nucleotide triphosphate hydrolases"/>
    <property type="match status" value="1"/>
</dbReference>
<dbReference type="CDD" id="cd03225">
    <property type="entry name" value="ABC_cobalt_CbiO_domain1"/>
    <property type="match status" value="1"/>
</dbReference>
<dbReference type="GO" id="GO:0043190">
    <property type="term" value="C:ATP-binding cassette (ABC) transporter complex"/>
    <property type="evidence" value="ECO:0007669"/>
    <property type="project" value="TreeGrafter"/>
</dbReference>
<evidence type="ECO:0000256" key="2">
    <source>
        <dbReference type="ARBA" id="ARBA00005417"/>
    </source>
</evidence>
<evidence type="ECO:0000259" key="12">
    <source>
        <dbReference type="PROSITE" id="PS50893"/>
    </source>
</evidence>
<evidence type="ECO:0000313" key="13">
    <source>
        <dbReference type="EMBL" id="TJY43079.1"/>
    </source>
</evidence>
<gene>
    <name evidence="13" type="ORF">E5161_04060</name>
</gene>
<keyword evidence="7 13" id="KW-0067">ATP-binding</keyword>
<protein>
    <submittedName>
        <fullName evidence="13">ATP-binding cassette domain-containing protein</fullName>
    </submittedName>
</protein>
<keyword evidence="4" id="KW-1003">Cell membrane</keyword>
<dbReference type="Proteomes" id="UP000309673">
    <property type="component" value="Unassembled WGS sequence"/>
</dbReference>
<keyword evidence="8" id="KW-1278">Translocase</keyword>
<dbReference type="GO" id="GO:0016887">
    <property type="term" value="F:ATP hydrolysis activity"/>
    <property type="evidence" value="ECO:0007669"/>
    <property type="project" value="InterPro"/>
</dbReference>
<dbReference type="SUPFAM" id="SSF52540">
    <property type="entry name" value="P-loop containing nucleoside triphosphate hydrolases"/>
    <property type="match status" value="1"/>
</dbReference>
<dbReference type="PANTHER" id="PTHR43553:SF24">
    <property type="entry name" value="ENERGY-COUPLING FACTOR TRANSPORTER ATP-BINDING PROTEIN ECFA1"/>
    <property type="match status" value="1"/>
</dbReference>
<dbReference type="GO" id="GO:0042626">
    <property type="term" value="F:ATPase-coupled transmembrane transporter activity"/>
    <property type="evidence" value="ECO:0007669"/>
    <property type="project" value="TreeGrafter"/>
</dbReference>
<organism evidence="13 14">
    <name type="scientific">Cohnella pontilimi</name>
    <dbReference type="NCBI Taxonomy" id="2564100"/>
    <lineage>
        <taxon>Bacteria</taxon>
        <taxon>Bacillati</taxon>
        <taxon>Bacillota</taxon>
        <taxon>Bacilli</taxon>
        <taxon>Bacillales</taxon>
        <taxon>Paenibacillaceae</taxon>
        <taxon>Cohnella</taxon>
    </lineage>
</organism>
<feature type="transmembrane region" description="Helical" evidence="11">
    <location>
        <begin position="377"/>
        <end position="395"/>
    </location>
</feature>
<evidence type="ECO:0000256" key="3">
    <source>
        <dbReference type="ARBA" id="ARBA00022448"/>
    </source>
</evidence>
<evidence type="ECO:0000256" key="7">
    <source>
        <dbReference type="ARBA" id="ARBA00022840"/>
    </source>
</evidence>
<evidence type="ECO:0000256" key="1">
    <source>
        <dbReference type="ARBA" id="ARBA00004141"/>
    </source>
</evidence>
<dbReference type="SMART" id="SM00382">
    <property type="entry name" value="AAA"/>
    <property type="match status" value="1"/>
</dbReference>
<dbReference type="InterPro" id="IPR015856">
    <property type="entry name" value="ABC_transpr_CbiO/EcfA_su"/>
</dbReference>
<evidence type="ECO:0000256" key="4">
    <source>
        <dbReference type="ARBA" id="ARBA00022475"/>
    </source>
</evidence>
<dbReference type="AlphaFoldDB" id="A0A4V5LSH1"/>
<reference evidence="13 14" key="1">
    <citation type="submission" date="2019-04" db="EMBL/GenBank/DDBJ databases">
        <title>Cohnella sp. nov., isolated from soil.</title>
        <authorList>
            <person name="Kim W."/>
        </authorList>
    </citation>
    <scope>NUCLEOTIDE SEQUENCE [LARGE SCALE GENOMIC DNA]</scope>
    <source>
        <strain evidence="13 14">CAU 1483</strain>
    </source>
</reference>
<dbReference type="InterPro" id="IPR027417">
    <property type="entry name" value="P-loop_NTPase"/>
</dbReference>
<feature type="transmembrane region" description="Helical" evidence="11">
    <location>
        <begin position="544"/>
        <end position="563"/>
    </location>
</feature>